<protein>
    <submittedName>
        <fullName evidence="2">Uncharacterized protein</fullName>
    </submittedName>
</protein>
<dbReference type="EMBL" id="CAKMRJ010003334">
    <property type="protein sequence ID" value="CAH1432981.1"/>
    <property type="molecule type" value="Genomic_DNA"/>
</dbReference>
<feature type="region of interest" description="Disordered" evidence="1">
    <location>
        <begin position="1"/>
        <end position="26"/>
    </location>
</feature>
<evidence type="ECO:0000313" key="3">
    <source>
        <dbReference type="Proteomes" id="UP001157418"/>
    </source>
</evidence>
<name>A0AAU9N0T8_9ASTR</name>
<organism evidence="2 3">
    <name type="scientific">Lactuca virosa</name>
    <dbReference type="NCBI Taxonomy" id="75947"/>
    <lineage>
        <taxon>Eukaryota</taxon>
        <taxon>Viridiplantae</taxon>
        <taxon>Streptophyta</taxon>
        <taxon>Embryophyta</taxon>
        <taxon>Tracheophyta</taxon>
        <taxon>Spermatophyta</taxon>
        <taxon>Magnoliopsida</taxon>
        <taxon>eudicotyledons</taxon>
        <taxon>Gunneridae</taxon>
        <taxon>Pentapetalae</taxon>
        <taxon>asterids</taxon>
        <taxon>campanulids</taxon>
        <taxon>Asterales</taxon>
        <taxon>Asteraceae</taxon>
        <taxon>Cichorioideae</taxon>
        <taxon>Cichorieae</taxon>
        <taxon>Lactucinae</taxon>
        <taxon>Lactuca</taxon>
    </lineage>
</organism>
<gene>
    <name evidence="2" type="ORF">LVIROSA_LOCUS19598</name>
</gene>
<comment type="caution">
    <text evidence="2">The sequence shown here is derived from an EMBL/GenBank/DDBJ whole genome shotgun (WGS) entry which is preliminary data.</text>
</comment>
<reference evidence="2 3" key="1">
    <citation type="submission" date="2022-01" db="EMBL/GenBank/DDBJ databases">
        <authorList>
            <person name="Xiong W."/>
            <person name="Schranz E."/>
        </authorList>
    </citation>
    <scope>NUCLEOTIDE SEQUENCE [LARGE SCALE GENOMIC DNA]</scope>
</reference>
<evidence type="ECO:0000313" key="2">
    <source>
        <dbReference type="EMBL" id="CAH1432981.1"/>
    </source>
</evidence>
<evidence type="ECO:0000256" key="1">
    <source>
        <dbReference type="SAM" id="MobiDB-lite"/>
    </source>
</evidence>
<accession>A0AAU9N0T8</accession>
<dbReference type="Proteomes" id="UP001157418">
    <property type="component" value="Unassembled WGS sequence"/>
</dbReference>
<dbReference type="AlphaFoldDB" id="A0AAU9N0T8"/>
<sequence length="188" mass="21311">MLPPIAATWSPLGFPAPTKERKEERIRDADCRHPRRWLQLLPSLFFLTINNSQTPIKPSTTAPAIAFFFLPQPSQALVVPYVGSAIATEFGYTRSIKDPTRLSPSISLVFLSRSAVFVLLPDCLCFPSWLQLGWIVFLYPIKPKKRGNTNILDDLSYERGMSSNKSHDKFPKGIRISYESNSRFKGKH</sequence>
<keyword evidence="3" id="KW-1185">Reference proteome</keyword>
<proteinExistence type="predicted"/>